<dbReference type="InterPro" id="IPR011042">
    <property type="entry name" value="6-blade_b-propeller_TolB-like"/>
</dbReference>
<dbReference type="EMBL" id="BAABBN010000004">
    <property type="protein sequence ID" value="GAA3917637.1"/>
    <property type="molecule type" value="Genomic_DNA"/>
</dbReference>
<accession>A0ABP7M9M4</accession>
<proteinExistence type="predicted"/>
<evidence type="ECO:0000313" key="4">
    <source>
        <dbReference type="Proteomes" id="UP001501565"/>
    </source>
</evidence>
<dbReference type="Pfam" id="PF08450">
    <property type="entry name" value="SGL"/>
    <property type="match status" value="1"/>
</dbReference>
<evidence type="ECO:0000259" key="2">
    <source>
        <dbReference type="Pfam" id="PF08450"/>
    </source>
</evidence>
<dbReference type="Proteomes" id="UP001501565">
    <property type="component" value="Unassembled WGS sequence"/>
</dbReference>
<evidence type="ECO:0000256" key="1">
    <source>
        <dbReference type="SAM" id="SignalP"/>
    </source>
</evidence>
<keyword evidence="1" id="KW-0732">Signal</keyword>
<protein>
    <submittedName>
        <fullName evidence="3">SMP-30/gluconolactonase/LRE family protein</fullName>
    </submittedName>
</protein>
<sequence length="342" mass="37113">MFNQKFRKTHAMLLATGMIFGSSYVAANNNAIPQEINFSSEGLYPEGIDYSSKEKAFYLSSVSKGQITKVTADGTQSTVVLDDALISSIGLKIDTARNRLIVCNSDPGVSSKSLQTTKGQLANIAIYDIDSGKKLQSIDLTSSLSESSKSKSGHLANDVTLDSEGNLYITDSFAPVIYKVTPDGQSSVFIEDERLATAPGTFGLNGIEFHPDGYLITAIYDSGRLFKIPLNQPTALKEITFEVPKAIKIDGLLLTKSNQLALVTNSLAGPSFPSAVYQLTTTDQWNSARLTAQFDTGTTFPTTLTEVNDELFVVYSHLHQLFSGTKTPVKDFKIQKVEFSAL</sequence>
<dbReference type="InterPro" id="IPR053224">
    <property type="entry name" value="Sensory_adhesion_molecule"/>
</dbReference>
<dbReference type="InterPro" id="IPR013658">
    <property type="entry name" value="SGL"/>
</dbReference>
<feature type="domain" description="SMP-30/Gluconolactonase/LRE-like region" evidence="2">
    <location>
        <begin position="45"/>
        <end position="215"/>
    </location>
</feature>
<dbReference type="RefSeq" id="WP_344796264.1">
    <property type="nucleotide sequence ID" value="NZ_BAABBN010000004.1"/>
</dbReference>
<name>A0ABP7M9M4_9GAMM</name>
<dbReference type="Gene3D" id="2.120.10.30">
    <property type="entry name" value="TolB, C-terminal domain"/>
    <property type="match status" value="1"/>
</dbReference>
<feature type="signal peptide" evidence="1">
    <location>
        <begin position="1"/>
        <end position="27"/>
    </location>
</feature>
<comment type="caution">
    <text evidence="3">The sequence shown here is derived from an EMBL/GenBank/DDBJ whole genome shotgun (WGS) entry which is preliminary data.</text>
</comment>
<dbReference type="PANTHER" id="PTHR31460:SF3">
    <property type="entry name" value="MESOCENTIN"/>
    <property type="match status" value="1"/>
</dbReference>
<evidence type="ECO:0000313" key="3">
    <source>
        <dbReference type="EMBL" id="GAA3917637.1"/>
    </source>
</evidence>
<gene>
    <name evidence="3" type="ORF">GCM10022277_10830</name>
</gene>
<keyword evidence="4" id="KW-1185">Reference proteome</keyword>
<reference evidence="4" key="1">
    <citation type="journal article" date="2019" name="Int. J. Syst. Evol. Microbiol.">
        <title>The Global Catalogue of Microorganisms (GCM) 10K type strain sequencing project: providing services to taxonomists for standard genome sequencing and annotation.</title>
        <authorList>
            <consortium name="The Broad Institute Genomics Platform"/>
            <consortium name="The Broad Institute Genome Sequencing Center for Infectious Disease"/>
            <person name="Wu L."/>
            <person name="Ma J."/>
        </authorList>
    </citation>
    <scope>NUCLEOTIDE SEQUENCE [LARGE SCALE GENOMIC DNA]</scope>
    <source>
        <strain evidence="4">JCM 17551</strain>
    </source>
</reference>
<dbReference type="PANTHER" id="PTHR31460">
    <property type="match status" value="1"/>
</dbReference>
<organism evidence="3 4">
    <name type="scientific">Litoribacillus peritrichatus</name>
    <dbReference type="NCBI Taxonomy" id="718191"/>
    <lineage>
        <taxon>Bacteria</taxon>
        <taxon>Pseudomonadati</taxon>
        <taxon>Pseudomonadota</taxon>
        <taxon>Gammaproteobacteria</taxon>
        <taxon>Oceanospirillales</taxon>
        <taxon>Oceanospirillaceae</taxon>
        <taxon>Litoribacillus</taxon>
    </lineage>
</organism>
<feature type="chain" id="PRO_5046142432" evidence="1">
    <location>
        <begin position="28"/>
        <end position="342"/>
    </location>
</feature>
<dbReference type="SUPFAM" id="SSF63829">
    <property type="entry name" value="Calcium-dependent phosphotriesterase"/>
    <property type="match status" value="1"/>
</dbReference>